<dbReference type="Proteomes" id="UP000245506">
    <property type="component" value="Unassembled WGS sequence"/>
</dbReference>
<dbReference type="AlphaFoldDB" id="A0A317CH73"/>
<protein>
    <submittedName>
        <fullName evidence="2">DUF1127 domain-containing protein</fullName>
    </submittedName>
</protein>
<comment type="caution">
    <text evidence="2">The sequence shown here is derived from an EMBL/GenBank/DDBJ whole genome shotgun (WGS) entry which is preliminary data.</text>
</comment>
<reference evidence="2 3" key="1">
    <citation type="submission" date="2018-05" db="EMBL/GenBank/DDBJ databases">
        <title>Leucothrix arctica sp. nov., isolated from Arctic seawater.</title>
        <authorList>
            <person name="Choi A."/>
            <person name="Baek K."/>
        </authorList>
    </citation>
    <scope>NUCLEOTIDE SEQUENCE [LARGE SCALE GENOMIC DNA]</scope>
    <source>
        <strain evidence="2 3">IMCC9719</strain>
    </source>
</reference>
<sequence length="51" mass="6165">MIMKRLLKLVQQASQRQRTRKQLLDLSPEQLKDIAVDVSDARREGRKRFWQ</sequence>
<evidence type="ECO:0000259" key="1">
    <source>
        <dbReference type="Pfam" id="PF06568"/>
    </source>
</evidence>
<name>A0A317CH73_9GAMM</name>
<organism evidence="2 3">
    <name type="scientific">Leucothrix arctica</name>
    <dbReference type="NCBI Taxonomy" id="1481894"/>
    <lineage>
        <taxon>Bacteria</taxon>
        <taxon>Pseudomonadati</taxon>
        <taxon>Pseudomonadota</taxon>
        <taxon>Gammaproteobacteria</taxon>
        <taxon>Thiotrichales</taxon>
        <taxon>Thiotrichaceae</taxon>
        <taxon>Leucothrix</taxon>
    </lineage>
</organism>
<dbReference type="Pfam" id="PF06568">
    <property type="entry name" value="YjiS-like"/>
    <property type="match status" value="1"/>
</dbReference>
<dbReference type="InterPro" id="IPR009506">
    <property type="entry name" value="YjiS-like"/>
</dbReference>
<proteinExistence type="predicted"/>
<keyword evidence="3" id="KW-1185">Reference proteome</keyword>
<feature type="domain" description="YjiS-like" evidence="1">
    <location>
        <begin position="7"/>
        <end position="42"/>
    </location>
</feature>
<dbReference type="EMBL" id="QGKL01000016">
    <property type="protein sequence ID" value="PWQ97904.1"/>
    <property type="molecule type" value="Genomic_DNA"/>
</dbReference>
<dbReference type="OrthoDB" id="6496803at2"/>
<evidence type="ECO:0000313" key="3">
    <source>
        <dbReference type="Proteomes" id="UP000245506"/>
    </source>
</evidence>
<evidence type="ECO:0000313" key="2">
    <source>
        <dbReference type="EMBL" id="PWQ97904.1"/>
    </source>
</evidence>
<gene>
    <name evidence="2" type="ORF">DKT75_05420</name>
</gene>
<accession>A0A317CH73</accession>